<dbReference type="STRING" id="574087.Acear_2227"/>
<feature type="transmembrane region" description="Helical" evidence="8">
    <location>
        <begin position="156"/>
        <end position="174"/>
    </location>
</feature>
<dbReference type="GO" id="GO:0005886">
    <property type="term" value="C:plasma membrane"/>
    <property type="evidence" value="ECO:0007669"/>
    <property type="project" value="UniProtKB-SubCell"/>
</dbReference>
<dbReference type="GO" id="GO:0046872">
    <property type="term" value="F:metal ion binding"/>
    <property type="evidence" value="ECO:0007669"/>
    <property type="project" value="UniProtKB-KW"/>
</dbReference>
<keyword evidence="3 9" id="KW-0808">Transferase</keyword>
<feature type="transmembrane region" description="Helical" evidence="8">
    <location>
        <begin position="99"/>
        <end position="119"/>
    </location>
</feature>
<evidence type="ECO:0000256" key="1">
    <source>
        <dbReference type="ARBA" id="ARBA00004651"/>
    </source>
</evidence>
<feature type="transmembrane region" description="Helical" evidence="8">
    <location>
        <begin position="286"/>
        <end position="304"/>
    </location>
</feature>
<dbReference type="Pfam" id="PF00953">
    <property type="entry name" value="Glycos_transf_4"/>
    <property type="match status" value="1"/>
</dbReference>
<dbReference type="KEGG" id="aar:Acear_2227"/>
<proteinExistence type="predicted"/>
<protein>
    <submittedName>
        <fullName evidence="9">Glycosyl transferase, family 4, conserved region</fullName>
    </submittedName>
</protein>
<keyword evidence="10" id="KW-1185">Reference proteome</keyword>
<keyword evidence="4 8" id="KW-0812">Transmembrane</keyword>
<keyword evidence="7" id="KW-0479">Metal-binding</keyword>
<dbReference type="GO" id="GO:0016780">
    <property type="term" value="F:phosphotransferase activity, for other substituted phosphate groups"/>
    <property type="evidence" value="ECO:0007669"/>
    <property type="project" value="InterPro"/>
</dbReference>
<dbReference type="CDD" id="cd06853">
    <property type="entry name" value="GT_WecA_like"/>
    <property type="match status" value="1"/>
</dbReference>
<feature type="transmembrane region" description="Helical" evidence="8">
    <location>
        <begin position="6"/>
        <end position="25"/>
    </location>
</feature>
<dbReference type="PROSITE" id="PS01348">
    <property type="entry name" value="MRAY_2"/>
    <property type="match status" value="1"/>
</dbReference>
<keyword evidence="5 8" id="KW-1133">Transmembrane helix</keyword>
<comment type="subcellular location">
    <subcellularLocation>
        <location evidence="1">Cell membrane</location>
        <topology evidence="1">Multi-pass membrane protein</topology>
    </subcellularLocation>
</comment>
<dbReference type="eggNOG" id="COG0472">
    <property type="taxonomic scope" value="Bacteria"/>
</dbReference>
<evidence type="ECO:0000256" key="7">
    <source>
        <dbReference type="PIRSR" id="PIRSR600715-1"/>
    </source>
</evidence>
<organism evidence="9 10">
    <name type="scientific">Acetohalobium arabaticum (strain ATCC 49924 / DSM 5501 / Z-7288)</name>
    <dbReference type="NCBI Taxonomy" id="574087"/>
    <lineage>
        <taxon>Bacteria</taxon>
        <taxon>Bacillati</taxon>
        <taxon>Bacillota</taxon>
        <taxon>Clostridia</taxon>
        <taxon>Halanaerobiales</taxon>
        <taxon>Halobacteroidaceae</taxon>
        <taxon>Acetohalobium</taxon>
    </lineage>
</organism>
<dbReference type="InterPro" id="IPR018480">
    <property type="entry name" value="PNAcMuramoyl-5peptid_Trfase_CS"/>
</dbReference>
<feature type="binding site" evidence="7">
    <location>
        <position position="209"/>
    </location>
    <ligand>
        <name>Mg(2+)</name>
        <dbReference type="ChEBI" id="CHEBI:18420"/>
    </ligand>
</feature>
<keyword evidence="2" id="KW-1003">Cell membrane</keyword>
<feature type="transmembrane region" description="Helical" evidence="8">
    <location>
        <begin position="234"/>
        <end position="255"/>
    </location>
</feature>
<name>D9QTZ2_ACEAZ</name>
<evidence type="ECO:0000256" key="8">
    <source>
        <dbReference type="SAM" id="Phobius"/>
    </source>
</evidence>
<feature type="transmembrane region" description="Helical" evidence="8">
    <location>
        <begin position="210"/>
        <end position="228"/>
    </location>
</feature>
<dbReference type="PANTHER" id="PTHR22926">
    <property type="entry name" value="PHOSPHO-N-ACETYLMURAMOYL-PENTAPEPTIDE-TRANSFERASE"/>
    <property type="match status" value="1"/>
</dbReference>
<comment type="cofactor">
    <cofactor evidence="7">
        <name>Mg(2+)</name>
        <dbReference type="ChEBI" id="CHEBI:18420"/>
    </cofactor>
</comment>
<evidence type="ECO:0000313" key="9">
    <source>
        <dbReference type="EMBL" id="ADL13713.1"/>
    </source>
</evidence>
<gene>
    <name evidence="9" type="ordered locus">Acear_2227</name>
</gene>
<evidence type="ECO:0000256" key="6">
    <source>
        <dbReference type="ARBA" id="ARBA00023136"/>
    </source>
</evidence>
<keyword evidence="6 8" id="KW-0472">Membrane</keyword>
<evidence type="ECO:0000313" key="10">
    <source>
        <dbReference type="Proteomes" id="UP000001661"/>
    </source>
</evidence>
<feature type="transmembrane region" description="Helical" evidence="8">
    <location>
        <begin position="125"/>
        <end position="144"/>
    </location>
</feature>
<dbReference type="EMBL" id="CP002105">
    <property type="protein sequence ID" value="ADL13713.1"/>
    <property type="molecule type" value="Genomic_DNA"/>
</dbReference>
<dbReference type="GO" id="GO:0009103">
    <property type="term" value="P:lipopolysaccharide biosynthetic process"/>
    <property type="evidence" value="ECO:0007669"/>
    <property type="project" value="TreeGrafter"/>
</dbReference>
<feature type="transmembrane region" description="Helical" evidence="8">
    <location>
        <begin position="310"/>
        <end position="328"/>
    </location>
</feature>
<feature type="binding site" evidence="7">
    <location>
        <position position="149"/>
    </location>
    <ligand>
        <name>Mg(2+)</name>
        <dbReference type="ChEBI" id="CHEBI:18420"/>
    </ligand>
</feature>
<reference evidence="9 10" key="1">
    <citation type="journal article" date="2010" name="Stand. Genomic Sci.">
        <title>Complete genome sequence of Acetohalobium arabaticum type strain (Z-7288).</title>
        <authorList>
            <person name="Sikorski J."/>
            <person name="Lapidus A."/>
            <person name="Chertkov O."/>
            <person name="Lucas S."/>
            <person name="Copeland A."/>
            <person name="Glavina Del Rio T."/>
            <person name="Nolan M."/>
            <person name="Tice H."/>
            <person name="Cheng J.F."/>
            <person name="Han C."/>
            <person name="Brambilla E."/>
            <person name="Pitluck S."/>
            <person name="Liolios K."/>
            <person name="Ivanova N."/>
            <person name="Mavromatis K."/>
            <person name="Mikhailova N."/>
            <person name="Pati A."/>
            <person name="Bruce D."/>
            <person name="Detter C."/>
            <person name="Tapia R."/>
            <person name="Goodwin L."/>
            <person name="Chen A."/>
            <person name="Palaniappan K."/>
            <person name="Land M."/>
            <person name="Hauser L."/>
            <person name="Chang Y.J."/>
            <person name="Jeffries C.D."/>
            <person name="Rohde M."/>
            <person name="Goker M."/>
            <person name="Spring S."/>
            <person name="Woyke T."/>
            <person name="Bristow J."/>
            <person name="Eisen J.A."/>
            <person name="Markowitz V."/>
            <person name="Hugenholtz P."/>
            <person name="Kyrpides N.C."/>
            <person name="Klenk H.P."/>
        </authorList>
    </citation>
    <scope>NUCLEOTIDE SEQUENCE [LARGE SCALE GENOMIC DNA]</scope>
    <source>
        <strain evidence="10">ATCC 49924 / DSM 5501 / Z-7288</strain>
    </source>
</reference>
<evidence type="ECO:0000256" key="2">
    <source>
        <dbReference type="ARBA" id="ARBA00022475"/>
    </source>
</evidence>
<dbReference type="HOGENOM" id="CLU_023982_2_4_9"/>
<dbReference type="AlphaFoldDB" id="D9QTZ2"/>
<sequence length="348" mass="36973">MESYILCFLIAVILTYVSTPVAGRIARQVGAVDYPNTRRVNQHPVVNLGGLAIYVGVIAAVLFTAGINSKLLGIIISSTLMLVIGLIDDLRGLSPTSKFIWQIIAALLVTSFGIKIEFITNPLGGVFYLGALSIPFTVFWLVAITNTVNLIDGLDGLAAGVSTIAAVTLLVVAIQEAELLVIILTIAVAGACIGFLQYNFNPAQIFMGDTGSLFLGFLLAAISALGALKSAAAATLVVPILALGVPIFDTAFAIIRRRQKGEPLFQADRGHLHHRLLELGLSHKETVIVVYLISLSLGLVAIAVNGVSELQAFGVLAILAVILFYGSYKLGVIELNLDSREENYKSIN</sequence>
<dbReference type="OrthoDB" id="9805475at2"/>
<dbReference type="GO" id="GO:0071555">
    <property type="term" value="P:cell wall organization"/>
    <property type="evidence" value="ECO:0007669"/>
    <property type="project" value="TreeGrafter"/>
</dbReference>
<dbReference type="PANTHER" id="PTHR22926:SF3">
    <property type="entry name" value="UNDECAPRENYL-PHOSPHATE ALPHA-N-ACETYLGLUCOSAMINYL 1-PHOSPHATE TRANSFERASE"/>
    <property type="match status" value="1"/>
</dbReference>
<dbReference type="Proteomes" id="UP000001661">
    <property type="component" value="Chromosome"/>
</dbReference>
<evidence type="ECO:0000256" key="4">
    <source>
        <dbReference type="ARBA" id="ARBA00022692"/>
    </source>
</evidence>
<accession>D9QTZ2</accession>
<dbReference type="GO" id="GO:0044038">
    <property type="term" value="P:cell wall macromolecule biosynthetic process"/>
    <property type="evidence" value="ECO:0007669"/>
    <property type="project" value="TreeGrafter"/>
</dbReference>
<evidence type="ECO:0000256" key="3">
    <source>
        <dbReference type="ARBA" id="ARBA00022679"/>
    </source>
</evidence>
<feature type="transmembrane region" description="Helical" evidence="8">
    <location>
        <begin position="45"/>
        <end position="65"/>
    </location>
</feature>
<feature type="transmembrane region" description="Helical" evidence="8">
    <location>
        <begin position="180"/>
        <end position="198"/>
    </location>
</feature>
<dbReference type="RefSeq" id="WP_013279154.1">
    <property type="nucleotide sequence ID" value="NC_014378.1"/>
</dbReference>
<keyword evidence="7" id="KW-0460">Magnesium</keyword>
<dbReference type="InterPro" id="IPR000715">
    <property type="entry name" value="Glycosyl_transferase_4"/>
</dbReference>
<evidence type="ECO:0000256" key="5">
    <source>
        <dbReference type="ARBA" id="ARBA00022989"/>
    </source>
</evidence>